<sequence length="249" mass="29297">MFKQEITFSYSLDSTLVIAESKGFTDKEQRAFGPRNHGVRKFDPKTNSIKFWEFDIFGGTTEGTVKSRDKDILYTYDYGATKVTDYWKYIDEDTYDFIVGVYKKGEWEQIYLKTQFVVQPSGFDFQFDHYSLVVTKLVETGDFYRDIFKLKEIPHPDKAPGFRWFNVEGNSQLHLIKKEVVEFKKDKSIHLCLSTQNLKTFMAHLKENNIEFYDWPGTKNAVTDRSDGVKQIYIQDPEGYWIEINTAKH</sequence>
<dbReference type="InterPro" id="IPR029068">
    <property type="entry name" value="Glyas_Bleomycin-R_OHBP_Dase"/>
</dbReference>
<name>A0A964TAC6_9FLAO</name>
<keyword evidence="3" id="KW-1185">Reference proteome</keyword>
<dbReference type="PROSITE" id="PS51819">
    <property type="entry name" value="VOC"/>
    <property type="match status" value="1"/>
</dbReference>
<accession>A0A964TAC6</accession>
<evidence type="ECO:0000313" key="2">
    <source>
        <dbReference type="EMBL" id="NAY91174.1"/>
    </source>
</evidence>
<dbReference type="SUPFAM" id="SSF54593">
    <property type="entry name" value="Glyoxalase/Bleomycin resistance protein/Dihydroxybiphenyl dioxygenase"/>
    <property type="match status" value="1"/>
</dbReference>
<feature type="domain" description="VOC" evidence="1">
    <location>
        <begin position="126"/>
        <end position="247"/>
    </location>
</feature>
<organism evidence="2 3">
    <name type="scientific">Flagellimonas ochracea</name>
    <dbReference type="NCBI Taxonomy" id="2696472"/>
    <lineage>
        <taxon>Bacteria</taxon>
        <taxon>Pseudomonadati</taxon>
        <taxon>Bacteroidota</taxon>
        <taxon>Flavobacteriia</taxon>
        <taxon>Flavobacteriales</taxon>
        <taxon>Flavobacteriaceae</taxon>
        <taxon>Flagellimonas</taxon>
    </lineage>
</organism>
<dbReference type="InterPro" id="IPR037523">
    <property type="entry name" value="VOC_core"/>
</dbReference>
<evidence type="ECO:0000259" key="1">
    <source>
        <dbReference type="PROSITE" id="PS51819"/>
    </source>
</evidence>
<protein>
    <recommendedName>
        <fullName evidence="1">VOC domain-containing protein</fullName>
    </recommendedName>
</protein>
<reference evidence="2" key="1">
    <citation type="submission" date="2020-01" db="EMBL/GenBank/DDBJ databases">
        <title>Muricauda ochracea sp. nov., isolated from a tidal flat of Garorim bay in Korea.</title>
        <authorList>
            <person name="Kim D."/>
            <person name="Yoo Y."/>
            <person name="Kim J.-J."/>
        </authorList>
    </citation>
    <scope>NUCLEOTIDE SEQUENCE</scope>
    <source>
        <strain evidence="2">JGD-17</strain>
    </source>
</reference>
<gene>
    <name evidence="2" type="ORF">GTQ34_04510</name>
</gene>
<proteinExistence type="predicted"/>
<dbReference type="EMBL" id="JAAABI010000001">
    <property type="protein sequence ID" value="NAY91174.1"/>
    <property type="molecule type" value="Genomic_DNA"/>
</dbReference>
<dbReference type="Gene3D" id="3.10.180.10">
    <property type="entry name" value="2,3-Dihydroxybiphenyl 1,2-Dioxygenase, domain 1"/>
    <property type="match status" value="1"/>
</dbReference>
<dbReference type="Proteomes" id="UP000667650">
    <property type="component" value="Unassembled WGS sequence"/>
</dbReference>
<comment type="caution">
    <text evidence="2">The sequence shown here is derived from an EMBL/GenBank/DDBJ whole genome shotgun (WGS) entry which is preliminary data.</text>
</comment>
<dbReference type="AlphaFoldDB" id="A0A964TAC6"/>
<dbReference type="InterPro" id="IPR004360">
    <property type="entry name" value="Glyas_Fos-R_dOase_dom"/>
</dbReference>
<dbReference type="Pfam" id="PF00903">
    <property type="entry name" value="Glyoxalase"/>
    <property type="match status" value="1"/>
</dbReference>
<evidence type="ECO:0000313" key="3">
    <source>
        <dbReference type="Proteomes" id="UP000667650"/>
    </source>
</evidence>